<evidence type="ECO:0000256" key="2">
    <source>
        <dbReference type="ARBA" id="ARBA00022737"/>
    </source>
</evidence>
<dbReference type="InterPro" id="IPR001680">
    <property type="entry name" value="WD40_rpt"/>
</dbReference>
<reference evidence="5 6" key="1">
    <citation type="submission" date="2021-04" db="EMBL/GenBank/DDBJ databases">
        <authorList>
            <person name="Bliznina A."/>
        </authorList>
    </citation>
    <scope>NUCLEOTIDE SEQUENCE [LARGE SCALE GENOMIC DNA]</scope>
</reference>
<dbReference type="SMART" id="SM00320">
    <property type="entry name" value="WD40"/>
    <property type="match status" value="6"/>
</dbReference>
<keyword evidence="1 3" id="KW-0853">WD repeat</keyword>
<dbReference type="InterPro" id="IPR011047">
    <property type="entry name" value="Quinoprotein_ADH-like_sf"/>
</dbReference>
<keyword evidence="2" id="KW-0677">Repeat</keyword>
<proteinExistence type="predicted"/>
<protein>
    <submittedName>
        <fullName evidence="5">Oidioi.mRNA.OKI2018_I69.PAR.g13171.t1.cds</fullName>
    </submittedName>
</protein>
<dbReference type="InterPro" id="IPR015943">
    <property type="entry name" value="WD40/YVTN_repeat-like_dom_sf"/>
</dbReference>
<dbReference type="PANTHER" id="PTHR19857:SF8">
    <property type="entry name" value="ANGIO-ASSOCIATED MIGRATORY CELL PROTEIN"/>
    <property type="match status" value="1"/>
</dbReference>
<sequence>MEHEGEEFEEVHFEDDGEEPMDSDGEMDEADDGDRDAQYGNDGEEIENATYIFDRHSQPVQVVMASPCGRYVATGAEDDRGFVVDTTNGELMIAFFGHKETIFALAWNCDSSLVASADLSGEVKVWSLKEKKMVFSANEGGFDNGYGFVKFHTVAPNALLVALEDGNIYMYNVKDGNFKMYTGPVGVACRAGEFIADNKQLLVLYEDGSVRNFDLKTQEALSTAQGKSNEAISLVVGKSYSLVGFADCTVGLLVSTPEGLKFADHFKPEANEKKEEGEEPHPIEAVDIWSGNGDLFAAASLSGFLYIYENRKIRLKLFHPDGVNRVKFCPGDKPRVITTCLDGKLRIWDCRSGDLLITLHGHRDQILDMTLVGHCCATASDDTTVRYWDLNELEENPSV</sequence>
<dbReference type="PROSITE" id="PS50082">
    <property type="entry name" value="WD_REPEATS_2"/>
    <property type="match status" value="3"/>
</dbReference>
<evidence type="ECO:0000313" key="6">
    <source>
        <dbReference type="Proteomes" id="UP001158576"/>
    </source>
</evidence>
<evidence type="ECO:0000313" key="5">
    <source>
        <dbReference type="EMBL" id="CAG5091629.1"/>
    </source>
</evidence>
<feature type="repeat" description="WD" evidence="3">
    <location>
        <begin position="319"/>
        <end position="358"/>
    </location>
</feature>
<feature type="region of interest" description="Disordered" evidence="4">
    <location>
        <begin position="1"/>
        <end position="37"/>
    </location>
</feature>
<accession>A0ABN7S9L1</accession>
<dbReference type="PROSITE" id="PS50294">
    <property type="entry name" value="WD_REPEATS_REGION"/>
    <property type="match status" value="1"/>
</dbReference>
<evidence type="ECO:0000256" key="1">
    <source>
        <dbReference type="ARBA" id="ARBA00022574"/>
    </source>
</evidence>
<name>A0ABN7S9L1_OIKDI</name>
<dbReference type="SUPFAM" id="SSF50998">
    <property type="entry name" value="Quinoprotein alcohol dehydrogenase-like"/>
    <property type="match status" value="1"/>
</dbReference>
<feature type="repeat" description="WD" evidence="3">
    <location>
        <begin position="95"/>
        <end position="136"/>
    </location>
</feature>
<evidence type="ECO:0000256" key="3">
    <source>
        <dbReference type="PROSITE-ProRule" id="PRU00221"/>
    </source>
</evidence>
<dbReference type="Pfam" id="PF00400">
    <property type="entry name" value="WD40"/>
    <property type="match status" value="3"/>
</dbReference>
<dbReference type="Proteomes" id="UP001158576">
    <property type="component" value="Chromosome PAR"/>
</dbReference>
<organism evidence="5 6">
    <name type="scientific">Oikopleura dioica</name>
    <name type="common">Tunicate</name>
    <dbReference type="NCBI Taxonomy" id="34765"/>
    <lineage>
        <taxon>Eukaryota</taxon>
        <taxon>Metazoa</taxon>
        <taxon>Chordata</taxon>
        <taxon>Tunicata</taxon>
        <taxon>Appendicularia</taxon>
        <taxon>Copelata</taxon>
        <taxon>Oikopleuridae</taxon>
        <taxon>Oikopleura</taxon>
    </lineage>
</organism>
<gene>
    <name evidence="5" type="ORF">OKIOD_LOCUS4729</name>
</gene>
<keyword evidence="6" id="KW-1185">Reference proteome</keyword>
<dbReference type="Gene3D" id="2.130.10.10">
    <property type="entry name" value="YVTN repeat-like/Quinoprotein amine dehydrogenase"/>
    <property type="match status" value="1"/>
</dbReference>
<dbReference type="PANTHER" id="PTHR19857">
    <property type="entry name" value="MITOCHONDRIAL DIVISION PROTEIN 1-RELATED"/>
    <property type="match status" value="1"/>
</dbReference>
<dbReference type="InterPro" id="IPR051179">
    <property type="entry name" value="WD_repeat_multifunction"/>
</dbReference>
<evidence type="ECO:0000256" key="4">
    <source>
        <dbReference type="SAM" id="MobiDB-lite"/>
    </source>
</evidence>
<feature type="repeat" description="WD" evidence="3">
    <location>
        <begin position="359"/>
        <end position="398"/>
    </location>
</feature>
<feature type="compositionally biased region" description="Acidic residues" evidence="4">
    <location>
        <begin position="1"/>
        <end position="34"/>
    </location>
</feature>
<dbReference type="EMBL" id="OU015568">
    <property type="protein sequence ID" value="CAG5091629.1"/>
    <property type="molecule type" value="Genomic_DNA"/>
</dbReference>